<dbReference type="Proteomes" id="UP000799423">
    <property type="component" value="Unassembled WGS sequence"/>
</dbReference>
<dbReference type="InterPro" id="IPR050300">
    <property type="entry name" value="GDXG_lipolytic_enzyme"/>
</dbReference>
<gene>
    <name evidence="3" type="ORF">T440DRAFT_491199</name>
</gene>
<dbReference type="PANTHER" id="PTHR48081">
    <property type="entry name" value="AB HYDROLASE SUPERFAMILY PROTEIN C4A8.06C"/>
    <property type="match status" value="1"/>
</dbReference>
<dbReference type="SUPFAM" id="SSF53474">
    <property type="entry name" value="alpha/beta-Hydrolases"/>
    <property type="match status" value="1"/>
</dbReference>
<evidence type="ECO:0000313" key="3">
    <source>
        <dbReference type="EMBL" id="KAF2848561.1"/>
    </source>
</evidence>
<dbReference type="Pfam" id="PF07859">
    <property type="entry name" value="Abhydrolase_3"/>
    <property type="match status" value="1"/>
</dbReference>
<accession>A0A6A7AZ42</accession>
<dbReference type="PANTHER" id="PTHR48081:SF31">
    <property type="entry name" value="STERYL ACETYL HYDROLASE MUG81-RELATED"/>
    <property type="match status" value="1"/>
</dbReference>
<evidence type="ECO:0000259" key="2">
    <source>
        <dbReference type="Pfam" id="PF07859"/>
    </source>
</evidence>
<feature type="domain" description="Alpha/beta hydrolase fold-3" evidence="2">
    <location>
        <begin position="114"/>
        <end position="330"/>
    </location>
</feature>
<dbReference type="InterPro" id="IPR029058">
    <property type="entry name" value="AB_hydrolase_fold"/>
</dbReference>
<dbReference type="GO" id="GO:0016787">
    <property type="term" value="F:hydrolase activity"/>
    <property type="evidence" value="ECO:0007669"/>
    <property type="project" value="UniProtKB-KW"/>
</dbReference>
<protein>
    <submittedName>
        <fullName evidence="3">Alpha/beta-hydrolase</fullName>
    </submittedName>
</protein>
<evidence type="ECO:0000256" key="1">
    <source>
        <dbReference type="ARBA" id="ARBA00022801"/>
    </source>
</evidence>
<proteinExistence type="predicted"/>
<keyword evidence="1" id="KW-0378">Hydrolase</keyword>
<evidence type="ECO:0000313" key="4">
    <source>
        <dbReference type="Proteomes" id="UP000799423"/>
    </source>
</evidence>
<organism evidence="3 4">
    <name type="scientific">Plenodomus tracheiphilus IPT5</name>
    <dbReference type="NCBI Taxonomy" id="1408161"/>
    <lineage>
        <taxon>Eukaryota</taxon>
        <taxon>Fungi</taxon>
        <taxon>Dikarya</taxon>
        <taxon>Ascomycota</taxon>
        <taxon>Pezizomycotina</taxon>
        <taxon>Dothideomycetes</taxon>
        <taxon>Pleosporomycetidae</taxon>
        <taxon>Pleosporales</taxon>
        <taxon>Pleosporineae</taxon>
        <taxon>Leptosphaeriaceae</taxon>
        <taxon>Plenodomus</taxon>
    </lineage>
</organism>
<dbReference type="EMBL" id="MU006317">
    <property type="protein sequence ID" value="KAF2848561.1"/>
    <property type="molecule type" value="Genomic_DNA"/>
</dbReference>
<dbReference type="OrthoDB" id="2152029at2759"/>
<name>A0A6A7AZ42_9PLEO</name>
<sequence length="384" mass="42201">MSKAESSEPPIGFLGVAPLLGHIALAAISRLVTYPLRNVRCTSLYDDVLYAALRCLLSRWTIAQSRYLNATTTTERYLAHCKQQNVEPNTMHIKNAHGELAAHWIGTPNADATIVYYHGGGYSQPATDAYFVYLERLIKHVNSDKSCRSIAVLMPAYTLAPEATHPSQLQQGVAVLSHLISDLHRSPSSIFVFGDSAGGNLALSVLSHILHPHPDVPSLKLEQPLAGMLLISPWAAFHPDYQSFEDNKILDMLTPLALRKGSAIFLGKTNTADPESDPGWIVGDAWTEASLNAASWWHGSHQVVSNVVVWSGGYELFRDPIKELKRHLVAGWIEAGGASERVAFIESPREAHIQPIMDTIVLSGRTKSDAQHAIEEWVKARLQV</sequence>
<reference evidence="3" key="1">
    <citation type="submission" date="2020-01" db="EMBL/GenBank/DDBJ databases">
        <authorList>
            <consortium name="DOE Joint Genome Institute"/>
            <person name="Haridas S."/>
            <person name="Albert R."/>
            <person name="Binder M."/>
            <person name="Bloem J."/>
            <person name="Labutti K."/>
            <person name="Salamov A."/>
            <person name="Andreopoulos B."/>
            <person name="Baker S.E."/>
            <person name="Barry K."/>
            <person name="Bills G."/>
            <person name="Bluhm B.H."/>
            <person name="Cannon C."/>
            <person name="Castanera R."/>
            <person name="Culley D.E."/>
            <person name="Daum C."/>
            <person name="Ezra D."/>
            <person name="Gonzalez J.B."/>
            <person name="Henrissat B."/>
            <person name="Kuo A."/>
            <person name="Liang C."/>
            <person name="Lipzen A."/>
            <person name="Lutzoni F."/>
            <person name="Magnuson J."/>
            <person name="Mondo S."/>
            <person name="Nolan M."/>
            <person name="Ohm R."/>
            <person name="Pangilinan J."/>
            <person name="Park H.-J."/>
            <person name="Ramirez L."/>
            <person name="Alfaro M."/>
            <person name="Sun H."/>
            <person name="Tritt A."/>
            <person name="Yoshinaga Y."/>
            <person name="Zwiers L.-H."/>
            <person name="Turgeon B.G."/>
            <person name="Goodwin S.B."/>
            <person name="Spatafora J.W."/>
            <person name="Crous P.W."/>
            <person name="Grigoriev I.V."/>
        </authorList>
    </citation>
    <scope>NUCLEOTIDE SEQUENCE</scope>
    <source>
        <strain evidence="3">IPT5</strain>
    </source>
</reference>
<keyword evidence="4" id="KW-1185">Reference proteome</keyword>
<dbReference type="InterPro" id="IPR013094">
    <property type="entry name" value="AB_hydrolase_3"/>
</dbReference>
<dbReference type="AlphaFoldDB" id="A0A6A7AZ42"/>
<dbReference type="Gene3D" id="3.40.50.1820">
    <property type="entry name" value="alpha/beta hydrolase"/>
    <property type="match status" value="1"/>
</dbReference>